<gene>
    <name evidence="6" type="ORF">GMORB2_3057</name>
</gene>
<reference evidence="6" key="1">
    <citation type="submission" date="2020-03" db="EMBL/GenBank/DDBJ databases">
        <title>Site-based positive gene gene selection in Geosmithia morbida across the United States reveals a broad range of putative effectors and factors for local host and environmental adapation.</title>
        <authorList>
            <person name="Onufrak A."/>
            <person name="Murdoch R.W."/>
            <person name="Gazis R."/>
            <person name="Huff M."/>
            <person name="Staton M."/>
            <person name="Klingeman W."/>
            <person name="Hadziabdic D."/>
        </authorList>
    </citation>
    <scope>NUCLEOTIDE SEQUENCE</scope>
    <source>
        <strain evidence="6">1262</strain>
    </source>
</reference>
<sequence length="1031" mass="114435">MDANAQLETLDIDQIERLVVNLYEPNQPAVIAATQATLTQLQNSPRAWSIARDLLARADDKVKFHGALIIIIKLNTESSSSLSDNDATELLLNLVGWYLESFSKNSTPLVTRKLASALATFLIHRHQVWHRYIIHLAMCISSGQAHHPGILKDSEAPASALNNLDGTSLQAILWVVQNVMEDASKLDLNSEQNNGLYNTLRESVSDAVTLMSRSMMPPVATLRTYEDATRCLQSWIWFSQRVSSRDKLFIDALRPLLSIVIDATPSAPADFTMELLTDILQNFSSLFTEEHYGMLATLLTDQWAQERHQNILQGDPEFDAFLFGQLLLAFGESKVEALMRGADNQSSGILLSICELLTAEGYPAVENRIFVPTLEFWSTYVETLTDEMYSADLGPEQWVNSAISFAMQAVSNAWQKISFPPPDEFSQWDTNDRTGFIDARKEVADLLQSIYALAGPRIVFTFAELLVTSLTQESWPQVEAAAFCLGSLSDCVRDDARCDDVLFSVFSSPLFASLRDNRSEIPPRVRQTCVSLVEQFTDYFERNTELLPSALNLLFSLLNESGLASPVSKSIHRLCSSCRRHLSPEVWVFMDEYQKLVESQKLDCLSTEKILGGISCVAQGSVDEYQRLAAFRRILAFVEEDLAVSTKSLKSKKPAGIPCSPGSRCLDDVGVESPALHMAVRSLRCLVAMGRGFQSPSEGPIEIDGASRRTLPGPELAEIQRQVFSVILQVESTFSASVEVVELICSILRTGFSESEAGPFVFPPRDIARYLTEHETQTPRIGVLVSTACSFVSSLEKHEEFSGKKEVLSDILLWVISLLRNAQDPESDTELSHNAIDFSSRLISKSPQTLLHLQPFDAAEYLFLFTLKVLNGKEPLPKAAAADFWVSNSLLLLSFQYSKKMALKVTLKTGSNMVSQVSFMNIPQNETANFMAMLGPLLTQSLARNIGGNASRSELDRLSEPIKKLVSRYPSANAWLGSALNDPSFPSTKVTAEQKSLFIKKLISLRGSRATNQLIRDFWLAARGSNFAYVS</sequence>
<proteinExistence type="inferred from homology"/>
<comment type="similarity">
    <text evidence="2">Belongs to the importin beta family.</text>
</comment>
<organism evidence="6 7">
    <name type="scientific">Geosmithia morbida</name>
    <dbReference type="NCBI Taxonomy" id="1094350"/>
    <lineage>
        <taxon>Eukaryota</taxon>
        <taxon>Fungi</taxon>
        <taxon>Dikarya</taxon>
        <taxon>Ascomycota</taxon>
        <taxon>Pezizomycotina</taxon>
        <taxon>Sordariomycetes</taxon>
        <taxon>Hypocreomycetidae</taxon>
        <taxon>Hypocreales</taxon>
        <taxon>Bionectriaceae</taxon>
        <taxon>Geosmithia</taxon>
    </lineage>
</organism>
<dbReference type="GO" id="GO:0006606">
    <property type="term" value="P:protein import into nucleus"/>
    <property type="evidence" value="ECO:0007669"/>
    <property type="project" value="TreeGrafter"/>
</dbReference>
<protein>
    <submittedName>
        <fullName evidence="6">Importin 13</fullName>
    </submittedName>
</protein>
<dbReference type="GeneID" id="55969285"/>
<dbReference type="AlphaFoldDB" id="A0A9P5D1A7"/>
<dbReference type="InterPro" id="IPR016024">
    <property type="entry name" value="ARM-type_fold"/>
</dbReference>
<evidence type="ECO:0000256" key="4">
    <source>
        <dbReference type="ARBA" id="ARBA00022927"/>
    </source>
</evidence>
<name>A0A9P5D1A7_9HYPO</name>
<dbReference type="PANTHER" id="PTHR12363:SF33">
    <property type="entry name" value="IMPORTIN-13"/>
    <property type="match status" value="1"/>
</dbReference>
<keyword evidence="5" id="KW-0539">Nucleus</keyword>
<dbReference type="RefSeq" id="XP_035318908.1">
    <property type="nucleotide sequence ID" value="XM_035465033.1"/>
</dbReference>
<dbReference type="OrthoDB" id="2016913at2759"/>
<comment type="caution">
    <text evidence="6">The sequence shown here is derived from an EMBL/GenBank/DDBJ whole genome shotgun (WGS) entry which is preliminary data.</text>
</comment>
<evidence type="ECO:0000256" key="1">
    <source>
        <dbReference type="ARBA" id="ARBA00004123"/>
    </source>
</evidence>
<evidence type="ECO:0000256" key="5">
    <source>
        <dbReference type="ARBA" id="ARBA00023242"/>
    </source>
</evidence>
<evidence type="ECO:0000313" key="6">
    <source>
        <dbReference type="EMBL" id="KAF4120256.1"/>
    </source>
</evidence>
<comment type="subcellular location">
    <subcellularLocation>
        <location evidence="1">Nucleus</location>
    </subcellularLocation>
</comment>
<dbReference type="PANTHER" id="PTHR12363">
    <property type="entry name" value="TRANSPORTIN 3 AND IMPORTIN 13"/>
    <property type="match status" value="1"/>
</dbReference>
<evidence type="ECO:0000256" key="3">
    <source>
        <dbReference type="ARBA" id="ARBA00022448"/>
    </source>
</evidence>
<evidence type="ECO:0000313" key="7">
    <source>
        <dbReference type="Proteomes" id="UP000749293"/>
    </source>
</evidence>
<dbReference type="GO" id="GO:0005737">
    <property type="term" value="C:cytoplasm"/>
    <property type="evidence" value="ECO:0007669"/>
    <property type="project" value="TreeGrafter"/>
</dbReference>
<accession>A0A9P5D1A7</accession>
<dbReference type="SUPFAM" id="SSF48371">
    <property type="entry name" value="ARM repeat"/>
    <property type="match status" value="1"/>
</dbReference>
<dbReference type="EMBL" id="JAANYQ010000017">
    <property type="protein sequence ID" value="KAF4120256.1"/>
    <property type="molecule type" value="Genomic_DNA"/>
</dbReference>
<dbReference type="InterPro" id="IPR051345">
    <property type="entry name" value="Importin_beta-like_NTR"/>
</dbReference>
<dbReference type="Gene3D" id="1.25.10.10">
    <property type="entry name" value="Leucine-rich Repeat Variant"/>
    <property type="match status" value="1"/>
</dbReference>
<dbReference type="InterPro" id="IPR011989">
    <property type="entry name" value="ARM-like"/>
</dbReference>
<dbReference type="Proteomes" id="UP000749293">
    <property type="component" value="Unassembled WGS sequence"/>
</dbReference>
<keyword evidence="7" id="KW-1185">Reference proteome</keyword>
<keyword evidence="3" id="KW-0813">Transport</keyword>
<dbReference type="InterPro" id="IPR057942">
    <property type="entry name" value="TPR_TNPO3_IPO13_3rd"/>
</dbReference>
<dbReference type="Pfam" id="PF24140">
    <property type="entry name" value="TPR_TNPO3_IPO13_3rd"/>
    <property type="match status" value="1"/>
</dbReference>
<evidence type="ECO:0000256" key="2">
    <source>
        <dbReference type="ARBA" id="ARBA00007991"/>
    </source>
</evidence>
<keyword evidence="4" id="KW-0653">Protein transport</keyword>
<dbReference type="GO" id="GO:0005634">
    <property type="term" value="C:nucleus"/>
    <property type="evidence" value="ECO:0007669"/>
    <property type="project" value="UniProtKB-SubCell"/>
</dbReference>